<dbReference type="Proteomes" id="UP000183971">
    <property type="component" value="Unassembled WGS sequence"/>
</dbReference>
<evidence type="ECO:0000256" key="1">
    <source>
        <dbReference type="SAM" id="MobiDB-lite"/>
    </source>
</evidence>
<dbReference type="EMBL" id="FJOF01000004">
    <property type="protein sequence ID" value="CZR40272.1"/>
    <property type="molecule type" value="Genomic_DNA"/>
</dbReference>
<sequence>MDRDDREELSKCLYWSILIITCPPHMELPEPRFEITHSVIEKSLALLDREDFLCQALRYYQNYLKHKELRKHEDLIHFEIASRLYADMRGIPIEDILLEYTTGNWLEELLGTSGEEAVDATPMDYHGSENQLITDMDIDIPNSGTYQVSVGELSSEARSEPQDPTQTARKHHLDNGYDGDESSLRGKKRARILQESYERGIKHGYSAIS</sequence>
<evidence type="ECO:0000313" key="3">
    <source>
        <dbReference type="Proteomes" id="UP000183971"/>
    </source>
</evidence>
<comment type="caution">
    <text evidence="2">The sequence shown here is derived from an EMBL/GenBank/DDBJ whole genome shotgun (WGS) entry which is preliminary data.</text>
</comment>
<name>A0A1L7VIY2_FUSPR</name>
<dbReference type="AlphaFoldDB" id="A0A1L7VIY2"/>
<keyword evidence="3" id="KW-1185">Reference proteome</keyword>
<protein>
    <submittedName>
        <fullName evidence="2">Uncharacterized protein</fullName>
    </submittedName>
</protein>
<dbReference type="VEuPathDB" id="FungiDB:FPRO_05172"/>
<organism evidence="2 3">
    <name type="scientific">Fusarium proliferatum (strain ET1)</name>
    <name type="common">Orchid endophyte fungus</name>
    <dbReference type="NCBI Taxonomy" id="1227346"/>
    <lineage>
        <taxon>Eukaryota</taxon>
        <taxon>Fungi</taxon>
        <taxon>Dikarya</taxon>
        <taxon>Ascomycota</taxon>
        <taxon>Pezizomycotina</taxon>
        <taxon>Sordariomycetes</taxon>
        <taxon>Hypocreomycetidae</taxon>
        <taxon>Hypocreales</taxon>
        <taxon>Nectriaceae</taxon>
        <taxon>Fusarium</taxon>
        <taxon>Fusarium fujikuroi species complex</taxon>
    </lineage>
</organism>
<gene>
    <name evidence="2" type="ORF">FPRO_05172</name>
</gene>
<reference evidence="3" key="1">
    <citation type="journal article" date="2016" name="Genome Biol. Evol.">
        <title>Comparative 'omics' of the Fusarium fujikuroi species complex highlights differences in genetic potential and metabolite synthesis.</title>
        <authorList>
            <person name="Niehaus E.-M."/>
            <person name="Muensterkoetter M."/>
            <person name="Proctor R.H."/>
            <person name="Brown D.W."/>
            <person name="Sharon A."/>
            <person name="Idan Y."/>
            <person name="Oren-Young L."/>
            <person name="Sieber C.M."/>
            <person name="Novak O."/>
            <person name="Pencik A."/>
            <person name="Tarkowska D."/>
            <person name="Hromadova K."/>
            <person name="Freeman S."/>
            <person name="Maymon M."/>
            <person name="Elazar M."/>
            <person name="Youssef S.A."/>
            <person name="El-Shabrawy E.S.M."/>
            <person name="Shalaby A.B.A."/>
            <person name="Houterman P."/>
            <person name="Brock N.L."/>
            <person name="Burkhardt I."/>
            <person name="Tsavkelova E.A."/>
            <person name="Dickschat J.S."/>
            <person name="Galuszka P."/>
            <person name="Gueldener U."/>
            <person name="Tudzynski B."/>
        </authorList>
    </citation>
    <scope>NUCLEOTIDE SEQUENCE [LARGE SCALE GENOMIC DNA]</scope>
    <source>
        <strain evidence="3">ET1</strain>
    </source>
</reference>
<dbReference type="RefSeq" id="XP_031080865.1">
    <property type="nucleotide sequence ID" value="XM_031230760.1"/>
</dbReference>
<accession>A0A1L7VIY2</accession>
<feature type="region of interest" description="Disordered" evidence="1">
    <location>
        <begin position="154"/>
        <end position="189"/>
    </location>
</feature>
<dbReference type="GeneID" id="42050053"/>
<evidence type="ECO:0000313" key="2">
    <source>
        <dbReference type="EMBL" id="CZR40272.1"/>
    </source>
</evidence>
<proteinExistence type="predicted"/>